<feature type="compositionally biased region" description="Acidic residues" evidence="3">
    <location>
        <begin position="275"/>
        <end position="284"/>
    </location>
</feature>
<accession>A0A103XKD8</accession>
<evidence type="ECO:0000256" key="2">
    <source>
        <dbReference type="SAM" id="Coils"/>
    </source>
</evidence>
<feature type="compositionally biased region" description="Basic residues" evidence="3">
    <location>
        <begin position="932"/>
        <end position="945"/>
    </location>
</feature>
<dbReference type="InterPro" id="IPR056888">
    <property type="entry name" value="NET2A-D/KIP1-like_dom"/>
</dbReference>
<comment type="caution">
    <text evidence="5">The sequence shown here is derived from an EMBL/GenBank/DDBJ whole genome shotgun (WGS) entry which is preliminary data.</text>
</comment>
<dbReference type="PROSITE" id="PS51774">
    <property type="entry name" value="NAB"/>
    <property type="match status" value="1"/>
</dbReference>
<dbReference type="SUPFAM" id="SSF90257">
    <property type="entry name" value="Myosin rod fragments"/>
    <property type="match status" value="1"/>
</dbReference>
<feature type="region of interest" description="Disordered" evidence="3">
    <location>
        <begin position="428"/>
        <end position="599"/>
    </location>
</feature>
<dbReference type="Pfam" id="PF07765">
    <property type="entry name" value="KIP1"/>
    <property type="match status" value="1"/>
</dbReference>
<dbReference type="InterPro" id="IPR011684">
    <property type="entry name" value="NAB"/>
</dbReference>
<feature type="region of interest" description="Disordered" evidence="3">
    <location>
        <begin position="93"/>
        <end position="113"/>
    </location>
</feature>
<evidence type="ECO:0000256" key="3">
    <source>
        <dbReference type="SAM" id="MobiDB-lite"/>
    </source>
</evidence>
<reference evidence="5 6" key="1">
    <citation type="journal article" date="2016" name="Sci. Rep.">
        <title>The genome sequence of the outbreeding globe artichoke constructed de novo incorporating a phase-aware low-pass sequencing strategy of F1 progeny.</title>
        <authorList>
            <person name="Scaglione D."/>
            <person name="Reyes-Chin-Wo S."/>
            <person name="Acquadro A."/>
            <person name="Froenicke L."/>
            <person name="Portis E."/>
            <person name="Beitel C."/>
            <person name="Tirone M."/>
            <person name="Mauro R."/>
            <person name="Lo Monaco A."/>
            <person name="Mauromicale G."/>
            <person name="Faccioli P."/>
            <person name="Cattivelli L."/>
            <person name="Rieseberg L."/>
            <person name="Michelmore R."/>
            <person name="Lanteri S."/>
        </authorList>
    </citation>
    <scope>NUCLEOTIDE SEQUENCE [LARGE SCALE GENOMIC DNA]</scope>
    <source>
        <strain evidence="5">2C</strain>
    </source>
</reference>
<feature type="coiled-coil region" evidence="2">
    <location>
        <begin position="599"/>
        <end position="668"/>
    </location>
</feature>
<dbReference type="STRING" id="59895.A0A103XKD8"/>
<dbReference type="PANTHER" id="PTHR31631">
    <property type="entry name" value="PROTEIN NETWORKED 2D"/>
    <property type="match status" value="1"/>
</dbReference>
<dbReference type="Proteomes" id="UP000243975">
    <property type="component" value="Unassembled WGS sequence"/>
</dbReference>
<organism evidence="5 6">
    <name type="scientific">Cynara cardunculus var. scolymus</name>
    <name type="common">Globe artichoke</name>
    <name type="synonym">Cynara scolymus</name>
    <dbReference type="NCBI Taxonomy" id="59895"/>
    <lineage>
        <taxon>Eukaryota</taxon>
        <taxon>Viridiplantae</taxon>
        <taxon>Streptophyta</taxon>
        <taxon>Embryophyta</taxon>
        <taxon>Tracheophyta</taxon>
        <taxon>Spermatophyta</taxon>
        <taxon>Magnoliopsida</taxon>
        <taxon>eudicotyledons</taxon>
        <taxon>Gunneridae</taxon>
        <taxon>Pentapetalae</taxon>
        <taxon>asterids</taxon>
        <taxon>campanulids</taxon>
        <taxon>Asterales</taxon>
        <taxon>Asteraceae</taxon>
        <taxon>Carduoideae</taxon>
        <taxon>Cardueae</taxon>
        <taxon>Carduinae</taxon>
        <taxon>Cynara</taxon>
    </lineage>
</organism>
<dbReference type="OMA" id="QSAKQAM"/>
<dbReference type="AlphaFoldDB" id="A0A103XKD8"/>
<proteinExistence type="predicted"/>
<evidence type="ECO:0000313" key="5">
    <source>
        <dbReference type="EMBL" id="KVH92243.1"/>
    </source>
</evidence>
<gene>
    <name evidence="5" type="ORF">Ccrd_005723</name>
</gene>
<dbReference type="EMBL" id="LEKV01004829">
    <property type="protein sequence ID" value="KVH92243.1"/>
    <property type="molecule type" value="Genomic_DNA"/>
</dbReference>
<dbReference type="Pfam" id="PF24918">
    <property type="entry name" value="NET2A_C"/>
    <property type="match status" value="1"/>
</dbReference>
<feature type="coiled-coil region" evidence="2">
    <location>
        <begin position="223"/>
        <end position="271"/>
    </location>
</feature>
<dbReference type="InterPro" id="IPR056889">
    <property type="entry name" value="NET2A-D/KIP1-like_C"/>
</dbReference>
<keyword evidence="1 2" id="KW-0175">Coiled coil</keyword>
<keyword evidence="6" id="KW-1185">Reference proteome</keyword>
<feature type="region of interest" description="Disordered" evidence="3">
    <location>
        <begin position="271"/>
        <end position="300"/>
    </location>
</feature>
<protein>
    <submittedName>
        <fullName evidence="5">KIP1-like protein</fullName>
    </submittedName>
</protein>
<feature type="domain" description="NAB" evidence="4">
    <location>
        <begin position="1"/>
        <end position="64"/>
    </location>
</feature>
<dbReference type="Gramene" id="KVH92243">
    <property type="protein sequence ID" value="KVH92243"/>
    <property type="gene ID" value="Ccrd_005723"/>
</dbReference>
<feature type="coiled-coil region" evidence="2">
    <location>
        <begin position="841"/>
        <end position="886"/>
    </location>
</feature>
<feature type="compositionally biased region" description="Basic and acidic residues" evidence="3">
    <location>
        <begin position="439"/>
        <end position="448"/>
    </location>
</feature>
<dbReference type="Pfam" id="PF25014">
    <property type="entry name" value="NET2A"/>
    <property type="match status" value="1"/>
</dbReference>
<evidence type="ECO:0000259" key="4">
    <source>
        <dbReference type="PROSITE" id="PS51774"/>
    </source>
</evidence>
<evidence type="ECO:0000256" key="1">
    <source>
        <dbReference type="ARBA" id="ARBA00023054"/>
    </source>
</evidence>
<sequence length="945" mass="108246">MDVYADMEEKVHNALSIIQKDGDSFAKRAEMYYRHRPDLICFVEETFRAYRALAERYDKLSKSLQKANTTIASIFPDQISYDDFDDDDIGPPKRTRNMPLQNQGPNAAKIPKVPELPTKNLKGLISNASKKIRITNAFKEDKPIHIVPKSGLSEEEALEEIDKIQKDILAMQTTKEFIKSAYENGLSKYWEIENKINTMQQRVCRLQDEFKVARVIEDGDARTVMAQAALKSCKNTLENLEEKRENSSQAARSEHQRIVDAKQKIEALKRKFLPDEVDGSENDEEGKSQISNQDDNDDKEGVAKIRESLEEISKKPLTVSKLADTIDKLANKVISLESTVSSQTANIDNLRAQTSALQTQIQDLEADKASLADGTQNLHKKLKDLEKKLHRVEDLENDVEKQNSSLKLYFTEARFNIEHLSEKLHDVQPDDEIEAGSPDIKEGSVKSDLEDEVFEECSPSAEDQGNWESEIVVEMSIKEGELKSEEVVKEREIPSTNNDDGINNANTTKKMSEMNDIDEVKNAKTTKEKGETNNDDGVKNGDANEEKGDDGVKNVDIKKGKPKKEERNTRRNEDMVKNSDSRKENIKESANDESPKKPLKVYTTTLKNYKETKRKLSAEEKRRLETLFELTVLVRELKSGMMKKDSEIQILKQKLKQLQDELGKQNEENWHEVKQEDVQTEVKEEDEDIINISIDEPKPVSEVEERLRMEIDAILDENLDFWLRFSSQFHQVQKFKTEVEDLKEEIVKVKAKGVENKIGASAEGKTSTSMFTTDLRSEIRPIYKHLKEIQGELTVWIDQAESLKEELHRRCASLTNIQEAITMALKEGMQEDEIKFSTHQAAKFQGEILNMEQENNRVNEELEAGLHHARSLHLEIKKTLRKLEEEFGLCDDQNPYQQNFVRTSSRPGIPLRSFLFGVKARKQRPSIFGTRNHQKKVPTPRSGRP</sequence>
<dbReference type="Gene3D" id="1.20.5.340">
    <property type="match status" value="1"/>
</dbReference>
<feature type="coiled-coil region" evidence="2">
    <location>
        <begin position="347"/>
        <end position="412"/>
    </location>
</feature>
<dbReference type="GO" id="GO:0003779">
    <property type="term" value="F:actin binding"/>
    <property type="evidence" value="ECO:0007669"/>
    <property type="project" value="InterPro"/>
</dbReference>
<dbReference type="PANTHER" id="PTHR31631:SF20">
    <property type="entry name" value="KINASE-INTERACTING PROTEIN 1-RELATED"/>
    <property type="match status" value="1"/>
</dbReference>
<feature type="coiled-coil region" evidence="2">
    <location>
        <begin position="786"/>
        <end position="817"/>
    </location>
</feature>
<name>A0A103XKD8_CYNCS</name>
<feature type="region of interest" description="Disordered" evidence="3">
    <location>
        <begin position="925"/>
        <end position="945"/>
    </location>
</feature>
<feature type="compositionally biased region" description="Polar residues" evidence="3">
    <location>
        <begin position="494"/>
        <end position="509"/>
    </location>
</feature>
<feature type="compositionally biased region" description="Basic and acidic residues" evidence="3">
    <location>
        <begin position="510"/>
        <end position="596"/>
    </location>
</feature>
<feature type="compositionally biased region" description="Basic and acidic residues" evidence="3">
    <location>
        <begin position="476"/>
        <end position="493"/>
    </location>
</feature>
<evidence type="ECO:0000313" key="6">
    <source>
        <dbReference type="Proteomes" id="UP000243975"/>
    </source>
</evidence>